<evidence type="ECO:0000256" key="1">
    <source>
        <dbReference type="SAM" id="MobiDB-lite"/>
    </source>
</evidence>
<evidence type="ECO:0000256" key="2">
    <source>
        <dbReference type="SAM" id="SignalP"/>
    </source>
</evidence>
<gene>
    <name evidence="3" type="ORF">GCM10012275_24570</name>
</gene>
<protein>
    <recommendedName>
        <fullName evidence="5">DUF3558 domain-containing protein</fullName>
    </recommendedName>
</protein>
<dbReference type="AlphaFoldDB" id="A0A8J3FU74"/>
<feature type="region of interest" description="Disordered" evidence="1">
    <location>
        <begin position="23"/>
        <end position="49"/>
    </location>
</feature>
<reference evidence="3" key="1">
    <citation type="journal article" date="2014" name="Int. J. Syst. Evol. Microbiol.">
        <title>Complete genome sequence of Corynebacterium casei LMG S-19264T (=DSM 44701T), isolated from a smear-ripened cheese.</title>
        <authorList>
            <consortium name="US DOE Joint Genome Institute (JGI-PGF)"/>
            <person name="Walter F."/>
            <person name="Albersmeier A."/>
            <person name="Kalinowski J."/>
            <person name="Ruckert C."/>
        </authorList>
    </citation>
    <scope>NUCLEOTIDE SEQUENCE</scope>
    <source>
        <strain evidence="3">CGMCC 4.5737</strain>
    </source>
</reference>
<evidence type="ECO:0000313" key="3">
    <source>
        <dbReference type="EMBL" id="GGM52664.1"/>
    </source>
</evidence>
<dbReference type="PROSITE" id="PS51257">
    <property type="entry name" value="PROKAR_LIPOPROTEIN"/>
    <property type="match status" value="1"/>
</dbReference>
<keyword evidence="4" id="KW-1185">Reference proteome</keyword>
<dbReference type="EMBL" id="BMMK01000009">
    <property type="protein sequence ID" value="GGM52664.1"/>
    <property type="molecule type" value="Genomic_DNA"/>
</dbReference>
<accession>A0A8J3FU74</accession>
<dbReference type="RefSeq" id="WP_189057049.1">
    <property type="nucleotide sequence ID" value="NZ_BMMK01000009.1"/>
</dbReference>
<dbReference type="Proteomes" id="UP000637578">
    <property type="component" value="Unassembled WGS sequence"/>
</dbReference>
<comment type="caution">
    <text evidence="3">The sequence shown here is derived from an EMBL/GenBank/DDBJ whole genome shotgun (WGS) entry which is preliminary data.</text>
</comment>
<evidence type="ECO:0008006" key="5">
    <source>
        <dbReference type="Google" id="ProtNLM"/>
    </source>
</evidence>
<reference evidence="3" key="2">
    <citation type="submission" date="2020-09" db="EMBL/GenBank/DDBJ databases">
        <authorList>
            <person name="Sun Q."/>
            <person name="Zhou Y."/>
        </authorList>
    </citation>
    <scope>NUCLEOTIDE SEQUENCE</scope>
    <source>
        <strain evidence="3">CGMCC 4.5737</strain>
    </source>
</reference>
<feature type="chain" id="PRO_5039218463" description="DUF3558 domain-containing protein" evidence="2">
    <location>
        <begin position="20"/>
        <end position="186"/>
    </location>
</feature>
<evidence type="ECO:0000313" key="4">
    <source>
        <dbReference type="Proteomes" id="UP000637578"/>
    </source>
</evidence>
<sequence>MSHRLPKIVASVAALVALAACSNGSGGEAKPAPTDTDTRHGKATRTSADTKPITAADACRFMTAADFPYKGEEARPPELKEKPFPECSYHIKIDGDITRRLVASLSFFPKRPLSERGLKNPSTTEFAGKKAFVGQSDVAMSSGECVALFEGAGGHWMINVTDSSSEGVNGCQTAKSIGEKVAARVP</sequence>
<keyword evidence="2" id="KW-0732">Signal</keyword>
<proteinExistence type="predicted"/>
<feature type="signal peptide" evidence="2">
    <location>
        <begin position="1"/>
        <end position="19"/>
    </location>
</feature>
<organism evidence="3 4">
    <name type="scientific">Longimycelium tulufanense</name>
    <dbReference type="NCBI Taxonomy" id="907463"/>
    <lineage>
        <taxon>Bacteria</taxon>
        <taxon>Bacillati</taxon>
        <taxon>Actinomycetota</taxon>
        <taxon>Actinomycetes</taxon>
        <taxon>Pseudonocardiales</taxon>
        <taxon>Pseudonocardiaceae</taxon>
        <taxon>Longimycelium</taxon>
    </lineage>
</organism>
<name>A0A8J3FU74_9PSEU</name>